<protein>
    <submittedName>
        <fullName evidence="1">Uncharacterized protein</fullName>
    </submittedName>
</protein>
<dbReference type="AlphaFoldDB" id="A0A379E5G5"/>
<proteinExistence type="predicted"/>
<dbReference type="EMBL" id="UGTM01000001">
    <property type="protein sequence ID" value="SUB87916.1"/>
    <property type="molecule type" value="Genomic_DNA"/>
</dbReference>
<reference evidence="1 2" key="1">
    <citation type="submission" date="2018-06" db="EMBL/GenBank/DDBJ databases">
        <authorList>
            <consortium name="Pathogen Informatics"/>
            <person name="Doyle S."/>
        </authorList>
    </citation>
    <scope>NUCLEOTIDE SEQUENCE [LARGE SCALE GENOMIC DNA]</scope>
    <source>
        <strain evidence="1 2">NCTC13067</strain>
    </source>
</reference>
<dbReference type="Proteomes" id="UP000255469">
    <property type="component" value="Unassembled WGS sequence"/>
</dbReference>
<evidence type="ECO:0000313" key="1">
    <source>
        <dbReference type="EMBL" id="SUB87916.1"/>
    </source>
</evidence>
<organism evidence="1 2">
    <name type="scientific">Prevotella denticola</name>
    <dbReference type="NCBI Taxonomy" id="28129"/>
    <lineage>
        <taxon>Bacteria</taxon>
        <taxon>Pseudomonadati</taxon>
        <taxon>Bacteroidota</taxon>
        <taxon>Bacteroidia</taxon>
        <taxon>Bacteroidales</taxon>
        <taxon>Prevotellaceae</taxon>
        <taxon>Prevotella</taxon>
    </lineage>
</organism>
<name>A0A379E5G5_9BACT</name>
<gene>
    <name evidence="1" type="ORF">NCTC13067_01597</name>
</gene>
<sequence length="74" mass="8149">MPGNYRPDTWDTCSRQLGITVPMIGTIQKVNHPEFPASLSIYESSALKLPLNSQTVDKTFVLASHDSINSFNPA</sequence>
<evidence type="ECO:0000313" key="2">
    <source>
        <dbReference type="Proteomes" id="UP000255469"/>
    </source>
</evidence>
<accession>A0A379E5G5</accession>